<dbReference type="EMBL" id="PDOB01000050">
    <property type="protein sequence ID" value="PIL38036.1"/>
    <property type="molecule type" value="Genomic_DNA"/>
</dbReference>
<keyword evidence="2" id="KW-1185">Reference proteome</keyword>
<sequence>MLLGDTMYMDYGIALLVSDRPVGWPRKLADETFATTMHERYKLQWSVKSFRDLLAGAVQLAMVWDDHDSAWDGLVVICSGSVMTGSEESWDKYVDYAWLLGLPAGHIIVL</sequence>
<dbReference type="Gene3D" id="3.60.21.70">
    <property type="entry name" value="PhoD-like phosphatase"/>
    <property type="match status" value="1"/>
</dbReference>
<dbReference type="InterPro" id="IPR038607">
    <property type="entry name" value="PhoD-like_sf"/>
</dbReference>
<reference evidence="1 2" key="1">
    <citation type="submission" date="2017-10" db="EMBL/GenBank/DDBJ databases">
        <title>Massilia psychrophilum sp. nov., a novel purple-pigmented bacterium isolated from Tianshan glacier, Xinjiang Municipality, China.</title>
        <authorList>
            <person name="Wang H."/>
        </authorList>
    </citation>
    <scope>NUCLEOTIDE SEQUENCE [LARGE SCALE GENOMIC DNA]</scope>
    <source>
        <strain evidence="1 2">JCM 30813</strain>
    </source>
</reference>
<evidence type="ECO:0000313" key="1">
    <source>
        <dbReference type="EMBL" id="PIL38036.1"/>
    </source>
</evidence>
<organism evidence="1 2">
    <name type="scientific">Massilia psychrophila</name>
    <dbReference type="NCBI Taxonomy" id="1603353"/>
    <lineage>
        <taxon>Bacteria</taxon>
        <taxon>Pseudomonadati</taxon>
        <taxon>Pseudomonadota</taxon>
        <taxon>Betaproteobacteria</taxon>
        <taxon>Burkholderiales</taxon>
        <taxon>Oxalobacteraceae</taxon>
        <taxon>Telluria group</taxon>
        <taxon>Massilia</taxon>
    </lineage>
</organism>
<proteinExistence type="predicted"/>
<dbReference type="AlphaFoldDB" id="A0A2G8SW64"/>
<dbReference type="Proteomes" id="UP000228593">
    <property type="component" value="Unassembled WGS sequence"/>
</dbReference>
<name>A0A2G8SW64_9BURK</name>
<protein>
    <submittedName>
        <fullName evidence="1">Uncharacterized protein</fullName>
    </submittedName>
</protein>
<gene>
    <name evidence="1" type="ORF">CR103_20145</name>
</gene>
<accession>A0A2G8SW64</accession>
<comment type="caution">
    <text evidence="1">The sequence shown here is derived from an EMBL/GenBank/DDBJ whole genome shotgun (WGS) entry which is preliminary data.</text>
</comment>
<evidence type="ECO:0000313" key="2">
    <source>
        <dbReference type="Proteomes" id="UP000228593"/>
    </source>
</evidence>